<dbReference type="EMBL" id="CAAALY010018944">
    <property type="protein sequence ID" value="VEL13789.1"/>
    <property type="molecule type" value="Genomic_DNA"/>
</dbReference>
<comment type="caution">
    <text evidence="2">The sequence shown here is derived from an EMBL/GenBank/DDBJ whole genome shotgun (WGS) entry which is preliminary data.</text>
</comment>
<reference evidence="2" key="1">
    <citation type="submission" date="2018-11" db="EMBL/GenBank/DDBJ databases">
        <authorList>
            <consortium name="Pathogen Informatics"/>
        </authorList>
    </citation>
    <scope>NUCLEOTIDE SEQUENCE</scope>
</reference>
<protein>
    <submittedName>
        <fullName evidence="2">Uncharacterized protein</fullName>
    </submittedName>
</protein>
<accession>A0A448WK86</accession>
<dbReference type="AlphaFoldDB" id="A0A448WK86"/>
<sequence>MRKYRIGSPNLAKQANRNPSSSKRIAAARPTIVVIRYTNAASVAPGYKTGFPTLKTQRNKVHSAAKPKGNKPPFDWSISCFPTAVRR</sequence>
<evidence type="ECO:0000313" key="3">
    <source>
        <dbReference type="Proteomes" id="UP000784294"/>
    </source>
</evidence>
<evidence type="ECO:0000313" key="2">
    <source>
        <dbReference type="EMBL" id="VEL13789.1"/>
    </source>
</evidence>
<dbReference type="Proteomes" id="UP000784294">
    <property type="component" value="Unassembled WGS sequence"/>
</dbReference>
<gene>
    <name evidence="2" type="ORF">PXEA_LOCUS7229</name>
</gene>
<organism evidence="2 3">
    <name type="scientific">Protopolystoma xenopodis</name>
    <dbReference type="NCBI Taxonomy" id="117903"/>
    <lineage>
        <taxon>Eukaryota</taxon>
        <taxon>Metazoa</taxon>
        <taxon>Spiralia</taxon>
        <taxon>Lophotrochozoa</taxon>
        <taxon>Platyhelminthes</taxon>
        <taxon>Monogenea</taxon>
        <taxon>Polyopisthocotylea</taxon>
        <taxon>Polystomatidea</taxon>
        <taxon>Polystomatidae</taxon>
        <taxon>Protopolystoma</taxon>
    </lineage>
</organism>
<feature type="compositionally biased region" description="Polar residues" evidence="1">
    <location>
        <begin position="11"/>
        <end position="23"/>
    </location>
</feature>
<name>A0A448WK86_9PLAT</name>
<proteinExistence type="predicted"/>
<keyword evidence="3" id="KW-1185">Reference proteome</keyword>
<feature type="region of interest" description="Disordered" evidence="1">
    <location>
        <begin position="1"/>
        <end position="24"/>
    </location>
</feature>
<evidence type="ECO:0000256" key="1">
    <source>
        <dbReference type="SAM" id="MobiDB-lite"/>
    </source>
</evidence>